<evidence type="ECO:0000256" key="2">
    <source>
        <dbReference type="ARBA" id="ARBA00022448"/>
    </source>
</evidence>
<feature type="domain" description="ABC transporter" evidence="5">
    <location>
        <begin position="4"/>
        <end position="229"/>
    </location>
</feature>
<dbReference type="PROSITE" id="PS00211">
    <property type="entry name" value="ABC_TRANSPORTER_1"/>
    <property type="match status" value="1"/>
</dbReference>
<protein>
    <submittedName>
        <fullName evidence="6">ABC transporter ATP-binding protein</fullName>
    </submittedName>
</protein>
<proteinExistence type="inferred from homology"/>
<dbReference type="CDD" id="cd03230">
    <property type="entry name" value="ABC_DR_subfamily_A"/>
    <property type="match status" value="1"/>
</dbReference>
<sequence length="293" mass="32659">MSAISTEKLTKFYGKIPGIRELDLSVKEGEFFGFIGPNGAGKSTTIRTLLGLIHPTSGQASVLGMDIRKEKSKILSRTGYLPAEAVFYPGMKVKEVLKLSADLRKKDCSREAASLCSRLDLDPERRVDELSFGNRKKAGIIAALQHKPELLILDEPTSGLDPLMQQEFFSILRERNRQGTTIFLSSHILSEIQKNCSRAAIVRSGRLIACGSVEELAKTNARRVTLRGRIDLKGLEGVRNVRQTDSDMSFLYTGEIPSLLHVLSEGNVTDLSITEPDLEEIFMHYYQQEEQDL</sequence>
<evidence type="ECO:0000259" key="5">
    <source>
        <dbReference type="PROSITE" id="PS50893"/>
    </source>
</evidence>
<evidence type="ECO:0000313" key="6">
    <source>
        <dbReference type="EMBL" id="HIZ21872.1"/>
    </source>
</evidence>
<dbReference type="PROSITE" id="PS50893">
    <property type="entry name" value="ABC_TRANSPORTER_2"/>
    <property type="match status" value="1"/>
</dbReference>
<dbReference type="PANTHER" id="PTHR42711:SF5">
    <property type="entry name" value="ABC TRANSPORTER ATP-BINDING PROTEIN NATA"/>
    <property type="match status" value="1"/>
</dbReference>
<dbReference type="GO" id="GO:0005524">
    <property type="term" value="F:ATP binding"/>
    <property type="evidence" value="ECO:0007669"/>
    <property type="project" value="UniProtKB-KW"/>
</dbReference>
<dbReference type="Pfam" id="PF00005">
    <property type="entry name" value="ABC_tran"/>
    <property type="match status" value="1"/>
</dbReference>
<keyword evidence="4 6" id="KW-0067">ATP-binding</keyword>
<reference evidence="6" key="1">
    <citation type="journal article" date="2021" name="PeerJ">
        <title>Extensive microbial diversity within the chicken gut microbiome revealed by metagenomics and culture.</title>
        <authorList>
            <person name="Gilroy R."/>
            <person name="Ravi A."/>
            <person name="Getino M."/>
            <person name="Pursley I."/>
            <person name="Horton D.L."/>
            <person name="Alikhan N.F."/>
            <person name="Baker D."/>
            <person name="Gharbi K."/>
            <person name="Hall N."/>
            <person name="Watson M."/>
            <person name="Adriaenssens E.M."/>
            <person name="Foster-Nyarko E."/>
            <person name="Jarju S."/>
            <person name="Secka A."/>
            <person name="Antonio M."/>
            <person name="Oren A."/>
            <person name="Chaudhuri R.R."/>
            <person name="La Ragione R."/>
            <person name="Hildebrand F."/>
            <person name="Pallen M.J."/>
        </authorList>
    </citation>
    <scope>NUCLEOTIDE SEQUENCE</scope>
    <source>
        <strain evidence="6">14324</strain>
    </source>
</reference>
<name>A0A9D2ITJ6_9FIRM</name>
<dbReference type="GO" id="GO:0016887">
    <property type="term" value="F:ATP hydrolysis activity"/>
    <property type="evidence" value="ECO:0007669"/>
    <property type="project" value="InterPro"/>
</dbReference>
<dbReference type="AlphaFoldDB" id="A0A9D2ITJ6"/>
<dbReference type="InterPro" id="IPR050763">
    <property type="entry name" value="ABC_transporter_ATP-binding"/>
</dbReference>
<evidence type="ECO:0000256" key="1">
    <source>
        <dbReference type="ARBA" id="ARBA00005417"/>
    </source>
</evidence>
<accession>A0A9D2ITJ6</accession>
<dbReference type="EMBL" id="DXBU01000046">
    <property type="protein sequence ID" value="HIZ21872.1"/>
    <property type="molecule type" value="Genomic_DNA"/>
</dbReference>
<dbReference type="InterPro" id="IPR027417">
    <property type="entry name" value="P-loop_NTPase"/>
</dbReference>
<dbReference type="InterPro" id="IPR003593">
    <property type="entry name" value="AAA+_ATPase"/>
</dbReference>
<reference evidence="6" key="2">
    <citation type="submission" date="2021-04" db="EMBL/GenBank/DDBJ databases">
        <authorList>
            <person name="Gilroy R."/>
        </authorList>
    </citation>
    <scope>NUCLEOTIDE SEQUENCE</scope>
    <source>
        <strain evidence="6">14324</strain>
    </source>
</reference>
<dbReference type="Proteomes" id="UP000824041">
    <property type="component" value="Unassembled WGS sequence"/>
</dbReference>
<gene>
    <name evidence="6" type="ORF">IAA21_03615</name>
</gene>
<evidence type="ECO:0000313" key="7">
    <source>
        <dbReference type="Proteomes" id="UP000824041"/>
    </source>
</evidence>
<organism evidence="6 7">
    <name type="scientific">Candidatus Blautia faecigallinarum</name>
    <dbReference type="NCBI Taxonomy" id="2838488"/>
    <lineage>
        <taxon>Bacteria</taxon>
        <taxon>Bacillati</taxon>
        <taxon>Bacillota</taxon>
        <taxon>Clostridia</taxon>
        <taxon>Lachnospirales</taxon>
        <taxon>Lachnospiraceae</taxon>
        <taxon>Blautia</taxon>
    </lineage>
</organism>
<evidence type="ECO:0000256" key="3">
    <source>
        <dbReference type="ARBA" id="ARBA00022741"/>
    </source>
</evidence>
<dbReference type="PANTHER" id="PTHR42711">
    <property type="entry name" value="ABC TRANSPORTER ATP-BINDING PROTEIN"/>
    <property type="match status" value="1"/>
</dbReference>
<evidence type="ECO:0000256" key="4">
    <source>
        <dbReference type="ARBA" id="ARBA00022840"/>
    </source>
</evidence>
<dbReference type="SUPFAM" id="SSF52540">
    <property type="entry name" value="P-loop containing nucleoside triphosphate hydrolases"/>
    <property type="match status" value="1"/>
</dbReference>
<comment type="caution">
    <text evidence="6">The sequence shown here is derived from an EMBL/GenBank/DDBJ whole genome shotgun (WGS) entry which is preliminary data.</text>
</comment>
<dbReference type="Gene3D" id="3.40.50.300">
    <property type="entry name" value="P-loop containing nucleotide triphosphate hydrolases"/>
    <property type="match status" value="1"/>
</dbReference>
<dbReference type="InterPro" id="IPR017871">
    <property type="entry name" value="ABC_transporter-like_CS"/>
</dbReference>
<comment type="similarity">
    <text evidence="1">Belongs to the ABC transporter superfamily.</text>
</comment>
<keyword evidence="2" id="KW-0813">Transport</keyword>
<dbReference type="InterPro" id="IPR003439">
    <property type="entry name" value="ABC_transporter-like_ATP-bd"/>
</dbReference>
<keyword evidence="3" id="KW-0547">Nucleotide-binding</keyword>
<dbReference type="SMART" id="SM00382">
    <property type="entry name" value="AAA"/>
    <property type="match status" value="1"/>
</dbReference>